<organism evidence="2 3">
    <name type="scientific">Streptomyces actuosus</name>
    <dbReference type="NCBI Taxonomy" id="1885"/>
    <lineage>
        <taxon>Bacteria</taxon>
        <taxon>Bacillati</taxon>
        <taxon>Actinomycetota</taxon>
        <taxon>Actinomycetes</taxon>
        <taxon>Kitasatosporales</taxon>
        <taxon>Streptomycetaceae</taxon>
        <taxon>Streptomyces</taxon>
    </lineage>
</organism>
<evidence type="ECO:0000256" key="1">
    <source>
        <dbReference type="SAM" id="Phobius"/>
    </source>
</evidence>
<keyword evidence="1" id="KW-0472">Membrane</keyword>
<proteinExistence type="predicted"/>
<evidence type="ECO:0008006" key="4">
    <source>
        <dbReference type="Google" id="ProtNLM"/>
    </source>
</evidence>
<accession>A0A2U9P4R0</accession>
<dbReference type="Proteomes" id="UP000247634">
    <property type="component" value="Chromosome"/>
</dbReference>
<dbReference type="KEGG" id="sact:DMT42_18830"/>
<name>A0A2U9P4R0_STRAS</name>
<dbReference type="EMBL" id="CP029788">
    <property type="protein sequence ID" value="AWT44161.1"/>
    <property type="molecule type" value="Genomic_DNA"/>
</dbReference>
<keyword evidence="1" id="KW-0812">Transmembrane</keyword>
<protein>
    <recommendedName>
        <fullName evidence="4">SpdC protein</fullName>
    </recommendedName>
</protein>
<dbReference type="AlphaFoldDB" id="A0A2U9P4R0"/>
<keyword evidence="3" id="KW-1185">Reference proteome</keyword>
<dbReference type="RefSeq" id="WP_110629067.1">
    <property type="nucleotide sequence ID" value="NZ_CP029788.1"/>
</dbReference>
<keyword evidence="1" id="KW-1133">Transmembrane helix</keyword>
<evidence type="ECO:0000313" key="3">
    <source>
        <dbReference type="Proteomes" id="UP000247634"/>
    </source>
</evidence>
<reference evidence="2 3" key="1">
    <citation type="submission" date="2018-06" db="EMBL/GenBank/DDBJ databases">
        <title>The complete genome sequence of a nosiheptide producer Streptomyces actuosus ATCC 25421: deducing the ability of producing a new class III lantibiotics.</title>
        <authorList>
            <person name="Liu W."/>
            <person name="Sun F."/>
            <person name="Hu Y."/>
        </authorList>
    </citation>
    <scope>NUCLEOTIDE SEQUENCE [LARGE SCALE GENOMIC DNA]</scope>
    <source>
        <strain evidence="2 3">ATCC 25421</strain>
    </source>
</reference>
<feature type="transmembrane region" description="Helical" evidence="1">
    <location>
        <begin position="24"/>
        <end position="50"/>
    </location>
</feature>
<evidence type="ECO:0000313" key="2">
    <source>
        <dbReference type="EMBL" id="AWT44161.1"/>
    </source>
</evidence>
<gene>
    <name evidence="2" type="ORF">DMT42_18830</name>
</gene>
<sequence>MDVPLWLALLAVGYLGVKLVRPPWWLVIVLLLGGYLVADSFLSPVIGTALNK</sequence>